<evidence type="ECO:0000313" key="16">
    <source>
        <dbReference type="Proteomes" id="UP000800200"/>
    </source>
</evidence>
<dbReference type="PANTHER" id="PTHR46480">
    <property type="entry name" value="F20B24.22"/>
    <property type="match status" value="1"/>
</dbReference>
<evidence type="ECO:0000256" key="4">
    <source>
        <dbReference type="ARBA" id="ARBA00022475"/>
    </source>
</evidence>
<name>A0A6A6E2A2_9PEZI</name>
<dbReference type="InterPro" id="IPR031846">
    <property type="entry name" value="Hvcn1"/>
</dbReference>
<dbReference type="GO" id="GO:0005886">
    <property type="term" value="C:plasma membrane"/>
    <property type="evidence" value="ECO:0007669"/>
    <property type="project" value="UniProtKB-SubCell"/>
</dbReference>
<proteinExistence type="predicted"/>
<feature type="transmembrane region" description="Helical" evidence="13">
    <location>
        <begin position="38"/>
        <end position="63"/>
    </location>
</feature>
<dbReference type="InterPro" id="IPR005821">
    <property type="entry name" value="Ion_trans_dom"/>
</dbReference>
<organism evidence="15 16">
    <name type="scientific">Zopfia rhizophila CBS 207.26</name>
    <dbReference type="NCBI Taxonomy" id="1314779"/>
    <lineage>
        <taxon>Eukaryota</taxon>
        <taxon>Fungi</taxon>
        <taxon>Dikarya</taxon>
        <taxon>Ascomycota</taxon>
        <taxon>Pezizomycotina</taxon>
        <taxon>Dothideomycetes</taxon>
        <taxon>Dothideomycetes incertae sedis</taxon>
        <taxon>Zopfiaceae</taxon>
        <taxon>Zopfia</taxon>
    </lineage>
</organism>
<keyword evidence="9" id="KW-0406">Ion transport</keyword>
<evidence type="ECO:0000259" key="14">
    <source>
        <dbReference type="Pfam" id="PF00520"/>
    </source>
</evidence>
<dbReference type="GO" id="GO:0034702">
    <property type="term" value="C:monoatomic ion channel complex"/>
    <property type="evidence" value="ECO:0007669"/>
    <property type="project" value="UniProtKB-KW"/>
</dbReference>
<keyword evidence="7 13" id="KW-1133">Transmembrane helix</keyword>
<keyword evidence="11" id="KW-0407">Ion channel</keyword>
<gene>
    <name evidence="15" type="ORF">K469DRAFT_708990</name>
</gene>
<evidence type="ECO:0000256" key="11">
    <source>
        <dbReference type="ARBA" id="ARBA00023303"/>
    </source>
</evidence>
<dbReference type="OrthoDB" id="427456at2759"/>
<evidence type="ECO:0000256" key="6">
    <source>
        <dbReference type="ARBA" id="ARBA00022882"/>
    </source>
</evidence>
<evidence type="ECO:0000256" key="13">
    <source>
        <dbReference type="SAM" id="Phobius"/>
    </source>
</evidence>
<reference evidence="15" key="1">
    <citation type="journal article" date="2020" name="Stud. Mycol.">
        <title>101 Dothideomycetes genomes: a test case for predicting lifestyles and emergence of pathogens.</title>
        <authorList>
            <person name="Haridas S."/>
            <person name="Albert R."/>
            <person name="Binder M."/>
            <person name="Bloem J."/>
            <person name="Labutti K."/>
            <person name="Salamov A."/>
            <person name="Andreopoulos B."/>
            <person name="Baker S."/>
            <person name="Barry K."/>
            <person name="Bills G."/>
            <person name="Bluhm B."/>
            <person name="Cannon C."/>
            <person name="Castanera R."/>
            <person name="Culley D."/>
            <person name="Daum C."/>
            <person name="Ezra D."/>
            <person name="Gonzalez J."/>
            <person name="Henrissat B."/>
            <person name="Kuo A."/>
            <person name="Liang C."/>
            <person name="Lipzen A."/>
            <person name="Lutzoni F."/>
            <person name="Magnuson J."/>
            <person name="Mondo S."/>
            <person name="Nolan M."/>
            <person name="Ohm R."/>
            <person name="Pangilinan J."/>
            <person name="Park H.-J."/>
            <person name="Ramirez L."/>
            <person name="Alfaro M."/>
            <person name="Sun H."/>
            <person name="Tritt A."/>
            <person name="Yoshinaga Y."/>
            <person name="Zwiers L.-H."/>
            <person name="Turgeon B."/>
            <person name="Goodwin S."/>
            <person name="Spatafora J."/>
            <person name="Crous P."/>
            <person name="Grigoriev I."/>
        </authorList>
    </citation>
    <scope>NUCLEOTIDE SEQUENCE</scope>
    <source>
        <strain evidence="15">CBS 207.26</strain>
    </source>
</reference>
<keyword evidence="6" id="KW-0851">Voltage-gated channel</keyword>
<evidence type="ECO:0000256" key="7">
    <source>
        <dbReference type="ARBA" id="ARBA00022989"/>
    </source>
</evidence>
<evidence type="ECO:0000256" key="9">
    <source>
        <dbReference type="ARBA" id="ARBA00023065"/>
    </source>
</evidence>
<evidence type="ECO:0000256" key="1">
    <source>
        <dbReference type="ARBA" id="ARBA00004651"/>
    </source>
</evidence>
<keyword evidence="3" id="KW-0813">Transport</keyword>
<evidence type="ECO:0000256" key="2">
    <source>
        <dbReference type="ARBA" id="ARBA00015897"/>
    </source>
</evidence>
<dbReference type="Proteomes" id="UP000800200">
    <property type="component" value="Unassembled WGS sequence"/>
</dbReference>
<comment type="subcellular location">
    <subcellularLocation>
        <location evidence="1">Cell membrane</location>
        <topology evidence="1">Multi-pass membrane protein</topology>
    </subcellularLocation>
</comment>
<keyword evidence="5 13" id="KW-0812">Transmembrane</keyword>
<dbReference type="PANTHER" id="PTHR46480:SF1">
    <property type="entry name" value="VOLTAGE-GATED HYDROGEN CHANNEL 1"/>
    <property type="match status" value="1"/>
</dbReference>
<evidence type="ECO:0000256" key="5">
    <source>
        <dbReference type="ARBA" id="ARBA00022692"/>
    </source>
</evidence>
<dbReference type="EMBL" id="ML994638">
    <property type="protein sequence ID" value="KAF2184270.1"/>
    <property type="molecule type" value="Genomic_DNA"/>
</dbReference>
<keyword evidence="10 13" id="KW-0472">Membrane</keyword>
<accession>A0A6A6E2A2</accession>
<protein>
    <recommendedName>
        <fullName evidence="2">Voltage-gated hydrogen channel 1</fullName>
    </recommendedName>
    <alternativeName>
        <fullName evidence="12">Hydrogen voltage-gated channel 1</fullName>
    </alternativeName>
</protein>
<evidence type="ECO:0000256" key="3">
    <source>
        <dbReference type="ARBA" id="ARBA00022448"/>
    </source>
</evidence>
<dbReference type="GO" id="GO:0030171">
    <property type="term" value="F:voltage-gated proton channel activity"/>
    <property type="evidence" value="ECO:0007669"/>
    <property type="project" value="InterPro"/>
</dbReference>
<dbReference type="AlphaFoldDB" id="A0A6A6E2A2"/>
<dbReference type="InterPro" id="IPR027359">
    <property type="entry name" value="Volt_channel_dom_sf"/>
</dbReference>
<evidence type="ECO:0000313" key="15">
    <source>
        <dbReference type="EMBL" id="KAF2184270.1"/>
    </source>
</evidence>
<feature type="transmembrane region" description="Helical" evidence="13">
    <location>
        <begin position="75"/>
        <end position="98"/>
    </location>
</feature>
<evidence type="ECO:0000256" key="10">
    <source>
        <dbReference type="ARBA" id="ARBA00023136"/>
    </source>
</evidence>
<dbReference type="Pfam" id="PF00520">
    <property type="entry name" value="Ion_trans"/>
    <property type="match status" value="1"/>
</dbReference>
<evidence type="ECO:0000256" key="12">
    <source>
        <dbReference type="ARBA" id="ARBA00031989"/>
    </source>
</evidence>
<dbReference type="Gene3D" id="1.20.120.350">
    <property type="entry name" value="Voltage-gated potassium channels. Chain C"/>
    <property type="match status" value="1"/>
</dbReference>
<keyword evidence="4" id="KW-1003">Cell membrane</keyword>
<feature type="domain" description="Ion transport" evidence="14">
    <location>
        <begin position="50"/>
        <end position="124"/>
    </location>
</feature>
<keyword evidence="8" id="KW-0175">Coiled coil</keyword>
<sequence length="139" mass="15419">MSCEPLLPVSRRESKPENSIASIQRQLYRFLTSKTAHYSILLIVSLDVACLFADIIISLFTCGHRTEGYEKAMKALGIIGLTFSSLFVLELLACIWAFGPVYFKSKFHCFDATVIIASLIVEITLQGVTEEIASLVVIL</sequence>
<evidence type="ECO:0000256" key="8">
    <source>
        <dbReference type="ARBA" id="ARBA00023054"/>
    </source>
</evidence>
<keyword evidence="16" id="KW-1185">Reference proteome</keyword>